<feature type="transmembrane region" description="Helical" evidence="10">
    <location>
        <begin position="142"/>
        <end position="162"/>
    </location>
</feature>
<dbReference type="PANTHER" id="PTHR21137">
    <property type="entry name" value="ODORANT RECEPTOR"/>
    <property type="match status" value="1"/>
</dbReference>
<sequence length="426" mass="49708">MIPPKVDMQKNCYPLNKSYLHFNLRCLTWFGIWNPYEREDGKKYWLYQVYWVFAVNIIMAMRVGNIFMEQVHVENSAEFLDAFSHLGVIIADVITYLAFFFHRVEVWDLAEAFNWERHLPGTHEISRYRNTVVTSSMNSSKLFAIVIFISPIQYFTLAYYSIFYEADYNIDNLPIGIAPMKYSLISKNFWFAFFWDYLSFTHLGLITVGQNAFIMAIMINIKAQLKMLNYRMERCHLTTYEMDNSGDYDDSDVIHFECIERPLTDKSVSLNPNEELINCIRLHQQILWILETFKTIYNKALLPQLGINLLIITVILLRIALGRRNNSGDAVIAIGYLLPVVLQFFTYCWGGNIILVESDKSTNSLYASHWYNCDKEFRENVKIFFDVIRNPLIIKVGGLYDLSALTFKNVITKAYSGVAVLQNMSE</sequence>
<keyword evidence="7 10" id="KW-0472">Membrane</keyword>
<dbReference type="RefSeq" id="XP_011297373.1">
    <property type="nucleotide sequence ID" value="XM_011299071.1"/>
</dbReference>
<feature type="transmembrane region" description="Helical" evidence="10">
    <location>
        <begin position="44"/>
        <end position="63"/>
    </location>
</feature>
<feature type="transmembrane region" description="Helical" evidence="10">
    <location>
        <begin position="300"/>
        <end position="321"/>
    </location>
</feature>
<dbReference type="GO" id="GO:0005549">
    <property type="term" value="F:odorant binding"/>
    <property type="evidence" value="ECO:0007669"/>
    <property type="project" value="InterPro"/>
</dbReference>
<comment type="subcellular location">
    <subcellularLocation>
        <location evidence="1 10">Cell membrane</location>
        <topology evidence="1 10">Multi-pass membrane protein</topology>
    </subcellularLocation>
</comment>
<evidence type="ECO:0000256" key="5">
    <source>
        <dbReference type="ARBA" id="ARBA00022725"/>
    </source>
</evidence>
<dbReference type="GeneID" id="105263084"/>
<dbReference type="AlphaFoldDB" id="A0A0C9REV4"/>
<name>A0A0C9REV4_9HYME</name>
<dbReference type="GO" id="GO:0005886">
    <property type="term" value="C:plasma membrane"/>
    <property type="evidence" value="ECO:0007669"/>
    <property type="project" value="UniProtKB-SubCell"/>
</dbReference>
<keyword evidence="8 10" id="KW-0675">Receptor</keyword>
<evidence type="ECO:0000256" key="8">
    <source>
        <dbReference type="ARBA" id="ARBA00023170"/>
    </source>
</evidence>
<evidence type="ECO:0000256" key="2">
    <source>
        <dbReference type="ARBA" id="ARBA00022475"/>
    </source>
</evidence>
<accession>A0A0C9REV4</accession>
<keyword evidence="2" id="KW-1003">Cell membrane</keyword>
<dbReference type="OrthoDB" id="7685856at2759"/>
<evidence type="ECO:0000313" key="12">
    <source>
        <dbReference type="Proteomes" id="UP000694866"/>
    </source>
</evidence>
<feature type="transmembrane region" description="Helical" evidence="10">
    <location>
        <begin position="197"/>
        <end position="221"/>
    </location>
</feature>
<keyword evidence="4 10" id="KW-0812">Transmembrane</keyword>
<accession>A0A9R1SUH0</accession>
<evidence type="ECO:0000256" key="10">
    <source>
        <dbReference type="RuleBase" id="RU351113"/>
    </source>
</evidence>
<comment type="similarity">
    <text evidence="10">Belongs to the insect chemoreceptor superfamily. Heteromeric odorant receptor channel (TC 1.A.69) family.</text>
</comment>
<evidence type="ECO:0000256" key="4">
    <source>
        <dbReference type="ARBA" id="ARBA00022692"/>
    </source>
</evidence>
<keyword evidence="5 10" id="KW-0552">Olfaction</keyword>
<keyword evidence="9 10" id="KW-0807">Transducer</keyword>
<evidence type="ECO:0000313" key="13">
    <source>
        <dbReference type="RefSeq" id="XP_011297373.1"/>
    </source>
</evidence>
<evidence type="ECO:0000313" key="11">
    <source>
        <dbReference type="EMBL" id="JAG76657.1"/>
    </source>
</evidence>
<protein>
    <recommendedName>
        <fullName evidence="10">Odorant receptor</fullName>
    </recommendedName>
</protein>
<keyword evidence="12" id="KW-1185">Reference proteome</keyword>
<dbReference type="Pfam" id="PF02949">
    <property type="entry name" value="7tm_6"/>
    <property type="match status" value="1"/>
</dbReference>
<keyword evidence="6 10" id="KW-1133">Transmembrane helix</keyword>
<feature type="transmembrane region" description="Helical" evidence="10">
    <location>
        <begin position="83"/>
        <end position="101"/>
    </location>
</feature>
<reference evidence="13" key="2">
    <citation type="submission" date="2025-04" db="UniProtKB">
        <authorList>
            <consortium name="RefSeq"/>
        </authorList>
    </citation>
    <scope>IDENTIFICATION</scope>
    <source>
        <strain evidence="13">USDA-PBARC FA_bdor</strain>
        <tissue evidence="13">Whole organism</tissue>
    </source>
</reference>
<dbReference type="EMBL" id="GBYB01006890">
    <property type="protein sequence ID" value="JAG76657.1"/>
    <property type="molecule type" value="Transcribed_RNA"/>
</dbReference>
<dbReference type="Proteomes" id="UP000694866">
    <property type="component" value="Unplaced"/>
</dbReference>
<keyword evidence="3 10" id="KW-0716">Sensory transduction</keyword>
<feature type="transmembrane region" description="Helical" evidence="10">
    <location>
        <begin position="333"/>
        <end position="356"/>
    </location>
</feature>
<reference evidence="11" key="1">
    <citation type="submission" date="2015-01" db="EMBL/GenBank/DDBJ databases">
        <title>Transcriptome Assembly of Fopius arisanus.</title>
        <authorList>
            <person name="Geib S."/>
        </authorList>
    </citation>
    <scope>NUCLEOTIDE SEQUENCE</scope>
</reference>
<dbReference type="KEGG" id="fas:105263084"/>
<evidence type="ECO:0000256" key="7">
    <source>
        <dbReference type="ARBA" id="ARBA00023136"/>
    </source>
</evidence>
<organism evidence="11">
    <name type="scientific">Fopius arisanus</name>
    <dbReference type="NCBI Taxonomy" id="64838"/>
    <lineage>
        <taxon>Eukaryota</taxon>
        <taxon>Metazoa</taxon>
        <taxon>Ecdysozoa</taxon>
        <taxon>Arthropoda</taxon>
        <taxon>Hexapoda</taxon>
        <taxon>Insecta</taxon>
        <taxon>Pterygota</taxon>
        <taxon>Neoptera</taxon>
        <taxon>Endopterygota</taxon>
        <taxon>Hymenoptera</taxon>
        <taxon>Apocrita</taxon>
        <taxon>Ichneumonoidea</taxon>
        <taxon>Braconidae</taxon>
        <taxon>Opiinae</taxon>
        <taxon>Fopius</taxon>
    </lineage>
</organism>
<evidence type="ECO:0000256" key="3">
    <source>
        <dbReference type="ARBA" id="ARBA00022606"/>
    </source>
</evidence>
<gene>
    <name evidence="11" type="primary">Or94a</name>
    <name evidence="13" type="synonym">LOC105263084</name>
    <name evidence="11" type="ORF">g.7654</name>
</gene>
<dbReference type="PANTHER" id="PTHR21137:SF35">
    <property type="entry name" value="ODORANT RECEPTOR 19A-RELATED"/>
    <property type="match status" value="1"/>
</dbReference>
<dbReference type="InterPro" id="IPR004117">
    <property type="entry name" value="7tm6_olfct_rcpt"/>
</dbReference>
<comment type="caution">
    <text evidence="10">Lacks conserved residue(s) required for the propagation of feature annotation.</text>
</comment>
<evidence type="ECO:0000256" key="1">
    <source>
        <dbReference type="ARBA" id="ARBA00004651"/>
    </source>
</evidence>
<evidence type="ECO:0000256" key="9">
    <source>
        <dbReference type="ARBA" id="ARBA00023224"/>
    </source>
</evidence>
<dbReference type="GO" id="GO:0004984">
    <property type="term" value="F:olfactory receptor activity"/>
    <property type="evidence" value="ECO:0007669"/>
    <property type="project" value="InterPro"/>
</dbReference>
<dbReference type="GO" id="GO:0007165">
    <property type="term" value="P:signal transduction"/>
    <property type="evidence" value="ECO:0007669"/>
    <property type="project" value="UniProtKB-KW"/>
</dbReference>
<evidence type="ECO:0000256" key="6">
    <source>
        <dbReference type="ARBA" id="ARBA00022989"/>
    </source>
</evidence>
<proteinExistence type="inferred from homology"/>